<proteinExistence type="predicted"/>
<evidence type="ECO:0000313" key="2">
    <source>
        <dbReference type="Proteomes" id="UP001231649"/>
    </source>
</evidence>
<comment type="caution">
    <text evidence="1">The sequence shown here is derived from an EMBL/GenBank/DDBJ whole genome shotgun (WGS) entry which is preliminary data.</text>
</comment>
<accession>A0ACC2QPQ5</accession>
<dbReference type="EMBL" id="CM056795">
    <property type="protein sequence ID" value="KAJ8721009.1"/>
    <property type="molecule type" value="Genomic_DNA"/>
</dbReference>
<dbReference type="Proteomes" id="UP001231649">
    <property type="component" value="Chromosome 19"/>
</dbReference>
<protein>
    <submittedName>
        <fullName evidence="1">Uncharacterized protein</fullName>
    </submittedName>
</protein>
<evidence type="ECO:0000313" key="1">
    <source>
        <dbReference type="EMBL" id="KAJ8721009.1"/>
    </source>
</evidence>
<sequence>MCEPLGSASSKPAAIVVDDIQPIASTSSYSNYITSNQLKYSEIKLYKSVAKMQVELNRCKKAKAGLVQRHSAYFVSGNMAPRKKLTEEEKKRRRREQKKQSMRRARAKLDDTAIEERRRKDRERFTGYLGGKSSDP</sequence>
<keyword evidence="2" id="KW-1185">Reference proteome</keyword>
<organism evidence="1 2">
    <name type="scientific">Mythimna loreyi</name>
    <dbReference type="NCBI Taxonomy" id="667449"/>
    <lineage>
        <taxon>Eukaryota</taxon>
        <taxon>Metazoa</taxon>
        <taxon>Ecdysozoa</taxon>
        <taxon>Arthropoda</taxon>
        <taxon>Hexapoda</taxon>
        <taxon>Insecta</taxon>
        <taxon>Pterygota</taxon>
        <taxon>Neoptera</taxon>
        <taxon>Endopterygota</taxon>
        <taxon>Lepidoptera</taxon>
        <taxon>Glossata</taxon>
        <taxon>Ditrysia</taxon>
        <taxon>Noctuoidea</taxon>
        <taxon>Noctuidae</taxon>
        <taxon>Noctuinae</taxon>
        <taxon>Hadenini</taxon>
        <taxon>Mythimna</taxon>
    </lineage>
</organism>
<reference evidence="1" key="1">
    <citation type="submission" date="2023-03" db="EMBL/GenBank/DDBJ databases">
        <title>Chromosome-level genomes of two armyworms, Mythimna separata and Mythimna loreyi, provide insights into the biosynthesis and reception of sex pheromones.</title>
        <authorList>
            <person name="Zhao H."/>
        </authorList>
    </citation>
    <scope>NUCLEOTIDE SEQUENCE</scope>
    <source>
        <strain evidence="1">BeijingLab</strain>
    </source>
</reference>
<gene>
    <name evidence="1" type="ORF">PYW08_006474</name>
</gene>
<name>A0ACC2QPQ5_9NEOP</name>